<dbReference type="InterPro" id="IPR021373">
    <property type="entry name" value="DUF2993"/>
</dbReference>
<proteinExistence type="predicted"/>
<reference evidence="2 3" key="1">
    <citation type="submission" date="2023-05" db="EMBL/GenBank/DDBJ databases">
        <title>Actinoplanes sp. NEAU-A12 genome sequencing.</title>
        <authorList>
            <person name="Wang Z.-S."/>
        </authorList>
    </citation>
    <scope>NUCLEOTIDE SEQUENCE [LARGE SCALE GENOMIC DNA]</scope>
    <source>
        <strain evidence="2 3">NEAU-A12</strain>
    </source>
</reference>
<keyword evidence="1" id="KW-0812">Transmembrane</keyword>
<accession>A0ABT6WW95</accession>
<evidence type="ECO:0000313" key="3">
    <source>
        <dbReference type="Proteomes" id="UP001241758"/>
    </source>
</evidence>
<evidence type="ECO:0000313" key="2">
    <source>
        <dbReference type="EMBL" id="MDI6103896.1"/>
    </source>
</evidence>
<dbReference type="EMBL" id="JASCTH010000028">
    <property type="protein sequence ID" value="MDI6103896.1"/>
    <property type="molecule type" value="Genomic_DNA"/>
</dbReference>
<dbReference type="Proteomes" id="UP001241758">
    <property type="component" value="Unassembled WGS sequence"/>
</dbReference>
<organism evidence="2 3">
    <name type="scientific">Actinoplanes sandaracinus</name>
    <dbReference type="NCBI Taxonomy" id="3045177"/>
    <lineage>
        <taxon>Bacteria</taxon>
        <taxon>Bacillati</taxon>
        <taxon>Actinomycetota</taxon>
        <taxon>Actinomycetes</taxon>
        <taxon>Micromonosporales</taxon>
        <taxon>Micromonosporaceae</taxon>
        <taxon>Actinoplanes</taxon>
    </lineage>
</organism>
<dbReference type="RefSeq" id="WP_282765142.1">
    <property type="nucleotide sequence ID" value="NZ_JASCTH010000028.1"/>
</dbReference>
<feature type="transmembrane region" description="Helical" evidence="1">
    <location>
        <begin position="17"/>
        <end position="36"/>
    </location>
</feature>
<keyword evidence="3" id="KW-1185">Reference proteome</keyword>
<protein>
    <submittedName>
        <fullName evidence="2">DUF2993 domain-containing protein</fullName>
    </submittedName>
</protein>
<sequence length="263" mass="27618">MAEVYGSERPRRRRGRAPFFVVLSLLLILLVGLVVVDRVGASFAENVLAEKVSQEVANQKATSGPPQVTIAGVPFLTQVLAGEYKEIRIELPDFSAPAGTGQDVRMDLLDIRARDVSAPLSALRSGQGAVVAGSVTGTGTIGYDLLASATGQEGVTLAEKDGKVVGSAKFKITQTQSVDLSGTAEVKAADGKVQVRFTDVTARDLPNIPGAQSQINAFAQQMAFEFKVPKLPMNLVVQELKPLPEGLRVTFGASDVTLAAGGV</sequence>
<evidence type="ECO:0000256" key="1">
    <source>
        <dbReference type="SAM" id="Phobius"/>
    </source>
</evidence>
<keyword evidence="1" id="KW-0472">Membrane</keyword>
<dbReference type="Pfam" id="PF11209">
    <property type="entry name" value="LmeA"/>
    <property type="match status" value="1"/>
</dbReference>
<name>A0ABT6WW95_9ACTN</name>
<keyword evidence="1" id="KW-1133">Transmembrane helix</keyword>
<comment type="caution">
    <text evidence="2">The sequence shown here is derived from an EMBL/GenBank/DDBJ whole genome shotgun (WGS) entry which is preliminary data.</text>
</comment>
<gene>
    <name evidence="2" type="ORF">QLQ12_35305</name>
</gene>